<dbReference type="GO" id="GO:0003779">
    <property type="term" value="F:actin binding"/>
    <property type="evidence" value="ECO:0007669"/>
    <property type="project" value="InterPro"/>
</dbReference>
<keyword evidence="5" id="KW-0418">Kinase</keyword>
<dbReference type="HOGENOM" id="CLU_004324_0_0_1"/>
<protein>
    <submittedName>
        <fullName evidence="5">Kinase interacting family protein, putative</fullName>
    </submittedName>
</protein>
<evidence type="ECO:0000256" key="2">
    <source>
        <dbReference type="SAM" id="Coils"/>
    </source>
</evidence>
<dbReference type="OMA" id="PEEGAHF"/>
<keyword evidence="6" id="KW-1185">Reference proteome</keyword>
<accession>A0A061DPQ0</accession>
<sequence length="1031" mass="117627">MLQRAASNAYSWWWASHIRTKQSKWLEQNLQDMEEKVATVLKLIEEDGDSFAKRAEMYYKKRPELIHFVEESYRAYRSLAERYDHISTELQNANNTIASVFPEQVQFAMDDEEEDGSPKFPKKSSENSKANIPKVPKLPIKDLKGLITSATKKMQPKKSKKATATAVPKSGLTKAQGLEEIDRLQKRILALQTEKEFVKSSYESGLAKYWEIENEIKEMQERVCSLGDEFGEGRVIEDDEARNLMAATALRSCKETLDQLQEKQERSVIEAEVEQRRIKDARDKLDSLKNAFLLNEVSEEKPSGADKSEIAVQKSKRLEQEVSDTTQKKKDLESLREKIKEHFEVGLGESLTVTEMAEKIDELVNKVINLETAVSSQTALIQRLRTETDELQAQIRTLEDDKATLIDGKKDLRNKLREMEEKLHGIQGLNQSIEDQNNNLQTHFTEAHCYLDHLSEKMNSVQPDEELEREKSCSVEVILSKEKIKDSDKKPEKVKAGKEFEVADASGRENSPAEVKSQKESEEQESKNRNPSDGCKILQSAKPEEMVSASSSLRKEGDSLVKVESSKEPEQKGEKVDHDDGFTKGGDANLEGKEEVKVKEREDAKEHDFITSSVNGGVSHEASKPSENCEDLIDKVDEQASSQTVDTLAKVEPNEQERGQEDEPDWKKLFLKGMEDREKNLLTEYTTMLRNYKDTKKKLTEVETKNQNGLFEITLQLRELKSTNAMKDEEIRSLRQKLSLFQTGLGESNTDQYVETRVSSEKSILTETSTTPEKELQEDLGVMLINQSQTTSAAEEKFRMNIDELLEENLDFWLRFSTAFHEVQKFETAVKDLVAEASKLEERQKQDGSSTAKYSLKSDVRPLYKHLREIQTELTVWVEKSVLLREELKNRFSSLCDIQEEITKALKASAEDDDFKFTSYQAAKFQGEILNMKQENNKVADELQAGLDHVTTLQLEVERTLAKLTEDWGLSGSRSRQSGQLPHSDSRSRVPLRSFIFGVKPKKQRTSIFSCVHPALHRKYNGLRQGLGSSR</sequence>
<dbReference type="InterPro" id="IPR056888">
    <property type="entry name" value="NET2A-D/KIP1-like_dom"/>
</dbReference>
<feature type="region of interest" description="Disordered" evidence="3">
    <location>
        <begin position="485"/>
        <end position="626"/>
    </location>
</feature>
<feature type="compositionally biased region" description="Basic and acidic residues" evidence="3">
    <location>
        <begin position="553"/>
        <end position="582"/>
    </location>
</feature>
<dbReference type="InterPro" id="IPR011684">
    <property type="entry name" value="NAB"/>
</dbReference>
<dbReference type="Pfam" id="PF25014">
    <property type="entry name" value="NET2A"/>
    <property type="match status" value="1"/>
</dbReference>
<feature type="region of interest" description="Disordered" evidence="3">
    <location>
        <begin position="299"/>
        <end position="329"/>
    </location>
</feature>
<proteinExistence type="predicted"/>
<feature type="compositionally biased region" description="Basic and acidic residues" evidence="3">
    <location>
        <begin position="316"/>
        <end position="329"/>
    </location>
</feature>
<dbReference type="PANTHER" id="PTHR31631:SF0">
    <property type="entry name" value="PROTEIN NETWORKED 2D"/>
    <property type="match status" value="1"/>
</dbReference>
<dbReference type="PANTHER" id="PTHR31631">
    <property type="entry name" value="PROTEIN NETWORKED 2D"/>
    <property type="match status" value="1"/>
</dbReference>
<feature type="compositionally biased region" description="Basic and acidic residues" evidence="3">
    <location>
        <begin position="590"/>
        <end position="609"/>
    </location>
</feature>
<evidence type="ECO:0000259" key="4">
    <source>
        <dbReference type="PROSITE" id="PS51774"/>
    </source>
</evidence>
<dbReference type="EMBL" id="CM001879">
    <property type="protein sequence ID" value="EOX91938.1"/>
    <property type="molecule type" value="Genomic_DNA"/>
</dbReference>
<dbReference type="Pfam" id="PF24918">
    <property type="entry name" value="NET2A_C"/>
    <property type="match status" value="1"/>
</dbReference>
<dbReference type="STRING" id="3641.A0A061DPQ0"/>
<dbReference type="AlphaFoldDB" id="A0A061DPQ0"/>
<feature type="compositionally biased region" description="Basic and acidic residues" evidence="3">
    <location>
        <begin position="485"/>
        <end position="501"/>
    </location>
</feature>
<dbReference type="FunCoup" id="A0A061DPQ0">
    <property type="interactions" value="31"/>
</dbReference>
<organism evidence="5 6">
    <name type="scientific">Theobroma cacao</name>
    <name type="common">Cacao</name>
    <name type="synonym">Cocoa</name>
    <dbReference type="NCBI Taxonomy" id="3641"/>
    <lineage>
        <taxon>Eukaryota</taxon>
        <taxon>Viridiplantae</taxon>
        <taxon>Streptophyta</taxon>
        <taxon>Embryophyta</taxon>
        <taxon>Tracheophyta</taxon>
        <taxon>Spermatophyta</taxon>
        <taxon>Magnoliopsida</taxon>
        <taxon>eudicotyledons</taxon>
        <taxon>Gunneridae</taxon>
        <taxon>Pentapetalae</taxon>
        <taxon>rosids</taxon>
        <taxon>malvids</taxon>
        <taxon>Malvales</taxon>
        <taxon>Malvaceae</taxon>
        <taxon>Byttnerioideae</taxon>
        <taxon>Theobroma</taxon>
    </lineage>
</organism>
<feature type="domain" description="NAB" evidence="4">
    <location>
        <begin position="10"/>
        <end position="90"/>
    </location>
</feature>
<reference evidence="5 6" key="1">
    <citation type="journal article" date="2013" name="Genome Biol.">
        <title>The genome sequence of the most widely cultivated cacao type and its use to identify candidate genes regulating pod color.</title>
        <authorList>
            <person name="Motamayor J.C."/>
            <person name="Mockaitis K."/>
            <person name="Schmutz J."/>
            <person name="Haiminen N."/>
            <person name="Iii D.L."/>
            <person name="Cornejo O."/>
            <person name="Findley S.D."/>
            <person name="Zheng P."/>
            <person name="Utro F."/>
            <person name="Royaert S."/>
            <person name="Saski C."/>
            <person name="Jenkins J."/>
            <person name="Podicheti R."/>
            <person name="Zhao M."/>
            <person name="Scheffler B.E."/>
            <person name="Stack J.C."/>
            <person name="Feltus F.A."/>
            <person name="Mustiga G.M."/>
            <person name="Amores F."/>
            <person name="Phillips W."/>
            <person name="Marelli J.P."/>
            <person name="May G.D."/>
            <person name="Shapiro H."/>
            <person name="Ma J."/>
            <person name="Bustamante C.D."/>
            <person name="Schnell R.J."/>
            <person name="Main D."/>
            <person name="Gilbert D."/>
            <person name="Parida L."/>
            <person name="Kuhn D.N."/>
        </authorList>
    </citation>
    <scope>NUCLEOTIDE SEQUENCE [LARGE SCALE GENOMIC DNA]</scope>
    <source>
        <strain evidence="6">cv. Matina 1-6</strain>
    </source>
</reference>
<dbReference type="Gramene" id="EOX91938">
    <property type="protein sequence ID" value="EOX91938"/>
    <property type="gene ID" value="TCM_000982"/>
</dbReference>
<name>A0A061DPQ0_THECC</name>
<evidence type="ECO:0000313" key="5">
    <source>
        <dbReference type="EMBL" id="EOX91938.1"/>
    </source>
</evidence>
<feature type="coiled-coil region" evidence="2">
    <location>
        <begin position="174"/>
        <end position="201"/>
    </location>
</feature>
<dbReference type="Proteomes" id="UP000026915">
    <property type="component" value="Chromosome 1"/>
</dbReference>
<evidence type="ECO:0000313" key="6">
    <source>
        <dbReference type="Proteomes" id="UP000026915"/>
    </source>
</evidence>
<feature type="coiled-coil region" evidence="2">
    <location>
        <begin position="257"/>
        <end position="291"/>
    </location>
</feature>
<dbReference type="eggNOG" id="ENOG502QQVH">
    <property type="taxonomic scope" value="Eukaryota"/>
</dbReference>
<feature type="compositionally biased region" description="Basic and acidic residues" evidence="3">
    <location>
        <begin position="299"/>
        <end position="309"/>
    </location>
</feature>
<evidence type="ECO:0000256" key="3">
    <source>
        <dbReference type="SAM" id="MobiDB-lite"/>
    </source>
</evidence>
<keyword evidence="5" id="KW-0808">Transferase</keyword>
<feature type="region of interest" description="Disordered" evidence="3">
    <location>
        <begin position="110"/>
        <end position="133"/>
    </location>
</feature>
<feature type="compositionally biased region" description="Basic and acidic residues" evidence="3">
    <location>
        <begin position="516"/>
        <end position="530"/>
    </location>
</feature>
<gene>
    <name evidence="5" type="ORF">TCM_000982</name>
</gene>
<dbReference type="PROSITE" id="PS51774">
    <property type="entry name" value="NAB"/>
    <property type="match status" value="1"/>
</dbReference>
<dbReference type="GO" id="GO:0016301">
    <property type="term" value="F:kinase activity"/>
    <property type="evidence" value="ECO:0007669"/>
    <property type="project" value="UniProtKB-KW"/>
</dbReference>
<keyword evidence="1 2" id="KW-0175">Coiled coil</keyword>
<dbReference type="InParanoid" id="A0A061DPQ0"/>
<dbReference type="InterPro" id="IPR056889">
    <property type="entry name" value="NET2A-D/KIP1-like_C"/>
</dbReference>
<evidence type="ECO:0000256" key="1">
    <source>
        <dbReference type="ARBA" id="ARBA00023054"/>
    </source>
</evidence>
<dbReference type="Pfam" id="PF07765">
    <property type="entry name" value="KIP1"/>
    <property type="match status" value="1"/>
</dbReference>